<gene>
    <name evidence="4" type="ORF">SAMN05443638_11945</name>
</gene>
<dbReference type="PANTHER" id="PTHR20953">
    <property type="entry name" value="KINASE-RELATED"/>
    <property type="match status" value="1"/>
</dbReference>
<dbReference type="Pfam" id="PF19568">
    <property type="entry name" value="Spore_III_AA"/>
    <property type="match status" value="1"/>
</dbReference>
<dbReference type="InterPro" id="IPR045735">
    <property type="entry name" value="Spore_III_AA_AAA+_ATPase"/>
</dbReference>
<reference evidence="4 5" key="1">
    <citation type="submission" date="2016-11" db="EMBL/GenBank/DDBJ databases">
        <authorList>
            <person name="Jaros S."/>
            <person name="Januszkiewicz K."/>
            <person name="Wedrychowicz H."/>
        </authorList>
    </citation>
    <scope>NUCLEOTIDE SEQUENCE [LARGE SCALE GENOMIC DNA]</scope>
    <source>
        <strain evidence="4 5">DSM 2631</strain>
    </source>
</reference>
<protein>
    <submittedName>
        <fullName evidence="4">Stage III sporulation protein AA</fullName>
    </submittedName>
</protein>
<keyword evidence="1" id="KW-0547">Nucleotide-binding</keyword>
<name>A0A1M4XMQ3_9CLOT</name>
<dbReference type="SUPFAM" id="SSF52540">
    <property type="entry name" value="P-loop containing nucleoside triphosphate hydrolases"/>
    <property type="match status" value="1"/>
</dbReference>
<organism evidence="4 5">
    <name type="scientific">Clostridium fallax</name>
    <dbReference type="NCBI Taxonomy" id="1533"/>
    <lineage>
        <taxon>Bacteria</taxon>
        <taxon>Bacillati</taxon>
        <taxon>Bacillota</taxon>
        <taxon>Clostridia</taxon>
        <taxon>Eubacteriales</taxon>
        <taxon>Clostridiaceae</taxon>
        <taxon>Clostridium</taxon>
    </lineage>
</organism>
<dbReference type="OrthoDB" id="9768243at2"/>
<dbReference type="Proteomes" id="UP000184035">
    <property type="component" value="Unassembled WGS sequence"/>
</dbReference>
<evidence type="ECO:0000256" key="1">
    <source>
        <dbReference type="ARBA" id="ARBA00022741"/>
    </source>
</evidence>
<proteinExistence type="predicted"/>
<dbReference type="InterPro" id="IPR027417">
    <property type="entry name" value="P-loop_NTPase"/>
</dbReference>
<accession>A0A1M4XMQ3</accession>
<sequence length="302" mass="34073">MKNLQNLLLEHINEKINSLKDLDKLQEIRLKIEKPIIVNIGNKEYILNYIITREDIKKVLQRMSNYSIYAFEEEFKQGYITIKGGHRVGISGECVFDKGKIKTIKNIYSLNIRVAREIKGCGNKIIFNIANKDKIYNTLIISPPKCGKTTLIRDLARLISNGNYGSNISGKKVSIVDERSEIAACYHGVPQMDVGIRSDVYDNCIKSEGIMMAIRSLSPEVIICDEIGSVRDIEAVISAFNSGVKLITTIHGNNIKDIYNRKILKELIENKILEKVIVLSNSKGIGTVESIYDLTKEGEYND</sequence>
<evidence type="ECO:0000313" key="5">
    <source>
        <dbReference type="Proteomes" id="UP000184035"/>
    </source>
</evidence>
<dbReference type="AlphaFoldDB" id="A0A1M4XMQ3"/>
<keyword evidence="2" id="KW-0067">ATP-binding</keyword>
<dbReference type="PANTHER" id="PTHR20953:SF3">
    <property type="entry name" value="P-LOOP CONTAINING NUCLEOSIDE TRIPHOSPHATE HYDROLASES SUPERFAMILY PROTEIN"/>
    <property type="match status" value="1"/>
</dbReference>
<dbReference type="SMART" id="SM00382">
    <property type="entry name" value="AAA"/>
    <property type="match status" value="1"/>
</dbReference>
<dbReference type="InterPro" id="IPR014217">
    <property type="entry name" value="Spore_III_AA"/>
</dbReference>
<dbReference type="GO" id="GO:0005524">
    <property type="term" value="F:ATP binding"/>
    <property type="evidence" value="ECO:0007669"/>
    <property type="project" value="UniProtKB-KW"/>
</dbReference>
<evidence type="ECO:0000259" key="3">
    <source>
        <dbReference type="SMART" id="SM00382"/>
    </source>
</evidence>
<dbReference type="STRING" id="1533.SAMN05443638_11945"/>
<feature type="domain" description="AAA+ ATPase" evidence="3">
    <location>
        <begin position="134"/>
        <end position="283"/>
    </location>
</feature>
<dbReference type="EMBL" id="FQVM01000019">
    <property type="protein sequence ID" value="SHE94887.1"/>
    <property type="molecule type" value="Genomic_DNA"/>
</dbReference>
<evidence type="ECO:0000256" key="2">
    <source>
        <dbReference type="ARBA" id="ARBA00022840"/>
    </source>
</evidence>
<keyword evidence="5" id="KW-1185">Reference proteome</keyword>
<dbReference type="RefSeq" id="WP_072896746.1">
    <property type="nucleotide sequence ID" value="NZ_FQVM01000019.1"/>
</dbReference>
<evidence type="ECO:0000313" key="4">
    <source>
        <dbReference type="EMBL" id="SHE94887.1"/>
    </source>
</evidence>
<dbReference type="InterPro" id="IPR003593">
    <property type="entry name" value="AAA+_ATPase"/>
</dbReference>
<dbReference type="NCBIfam" id="TIGR02858">
    <property type="entry name" value="spore_III_AA"/>
    <property type="match status" value="1"/>
</dbReference>
<dbReference type="Gene3D" id="3.40.50.300">
    <property type="entry name" value="P-loop containing nucleotide triphosphate hydrolases"/>
    <property type="match status" value="1"/>
</dbReference>